<proteinExistence type="predicted"/>
<accession>A0A9P0LKZ7</accession>
<organism evidence="1 2">
    <name type="scientific">Acanthoscelides obtectus</name>
    <name type="common">Bean weevil</name>
    <name type="synonym">Bruchus obtectus</name>
    <dbReference type="NCBI Taxonomy" id="200917"/>
    <lineage>
        <taxon>Eukaryota</taxon>
        <taxon>Metazoa</taxon>
        <taxon>Ecdysozoa</taxon>
        <taxon>Arthropoda</taxon>
        <taxon>Hexapoda</taxon>
        <taxon>Insecta</taxon>
        <taxon>Pterygota</taxon>
        <taxon>Neoptera</taxon>
        <taxon>Endopterygota</taxon>
        <taxon>Coleoptera</taxon>
        <taxon>Polyphaga</taxon>
        <taxon>Cucujiformia</taxon>
        <taxon>Chrysomeloidea</taxon>
        <taxon>Chrysomelidae</taxon>
        <taxon>Bruchinae</taxon>
        <taxon>Bruchini</taxon>
        <taxon>Acanthoscelides</taxon>
    </lineage>
</organism>
<dbReference type="Proteomes" id="UP001152888">
    <property type="component" value="Unassembled WGS sequence"/>
</dbReference>
<sequence>MNQVCPWSEVQKKVVKTIRRIIVLFRNRNDETSVHHQSIRTTVNFSENEGLLFQIRLTNQQRVGWTPVENGDFTRIALRFDILHFPRIISVFY</sequence>
<name>A0A9P0LKZ7_ACAOB</name>
<reference evidence="1" key="1">
    <citation type="submission" date="2022-03" db="EMBL/GenBank/DDBJ databases">
        <authorList>
            <person name="Sayadi A."/>
        </authorList>
    </citation>
    <scope>NUCLEOTIDE SEQUENCE</scope>
</reference>
<dbReference type="EMBL" id="CAKOFQ010007272">
    <property type="protein sequence ID" value="CAH1996913.1"/>
    <property type="molecule type" value="Genomic_DNA"/>
</dbReference>
<dbReference type="OrthoDB" id="288203at2759"/>
<dbReference type="AlphaFoldDB" id="A0A9P0LKZ7"/>
<protein>
    <submittedName>
        <fullName evidence="1">Uncharacterized protein</fullName>
    </submittedName>
</protein>
<comment type="caution">
    <text evidence="1">The sequence shown here is derived from an EMBL/GenBank/DDBJ whole genome shotgun (WGS) entry which is preliminary data.</text>
</comment>
<evidence type="ECO:0000313" key="1">
    <source>
        <dbReference type="EMBL" id="CAH1996913.1"/>
    </source>
</evidence>
<gene>
    <name evidence="1" type="ORF">ACAOBT_LOCUS23431</name>
</gene>
<keyword evidence="2" id="KW-1185">Reference proteome</keyword>
<evidence type="ECO:0000313" key="2">
    <source>
        <dbReference type="Proteomes" id="UP001152888"/>
    </source>
</evidence>